<dbReference type="EMBL" id="KN584236">
    <property type="protein sequence ID" value="KHJ81910.1"/>
    <property type="molecule type" value="Genomic_DNA"/>
</dbReference>
<name>A0A0B1SFB1_OESDE</name>
<reference evidence="1 2" key="1">
    <citation type="submission" date="2014-03" db="EMBL/GenBank/DDBJ databases">
        <title>Draft genome of the hookworm Oesophagostomum dentatum.</title>
        <authorList>
            <person name="Mitreva M."/>
        </authorList>
    </citation>
    <scope>NUCLEOTIDE SEQUENCE [LARGE SCALE GENOMIC DNA]</scope>
    <source>
        <strain evidence="1 2">OD-Hann</strain>
    </source>
</reference>
<sequence length="225" mass="25465">MGVVGRDKGHQLPSRSDLNMAAKIRFYRQGAICLDEKALKPILKLGYEKCTAWTKFLCTTERIKEHEKIGKFVVETMDLRERLNEWRSYGTWVITWPVDENWSPDVIKEICASCAKQFKEGRGRVVTAWTSCVQSNVDKWTSMIGVWRTIDQTLARGAGKHQFFATSGATVVNGKIFAAMSSPKSCIQFYGKYIGVGNAGFLYETIKQQVSSLQLMPMYAPPRMS</sequence>
<keyword evidence="2" id="KW-1185">Reference proteome</keyword>
<proteinExistence type="predicted"/>
<evidence type="ECO:0000313" key="1">
    <source>
        <dbReference type="EMBL" id="KHJ81910.1"/>
    </source>
</evidence>
<dbReference type="AlphaFoldDB" id="A0A0B1SFB1"/>
<protein>
    <submittedName>
        <fullName evidence="1">Uncharacterized protein</fullName>
    </submittedName>
</protein>
<dbReference type="Proteomes" id="UP000053660">
    <property type="component" value="Unassembled WGS sequence"/>
</dbReference>
<evidence type="ECO:0000313" key="2">
    <source>
        <dbReference type="Proteomes" id="UP000053660"/>
    </source>
</evidence>
<organism evidence="1 2">
    <name type="scientific">Oesophagostomum dentatum</name>
    <name type="common">Nodular worm</name>
    <dbReference type="NCBI Taxonomy" id="61180"/>
    <lineage>
        <taxon>Eukaryota</taxon>
        <taxon>Metazoa</taxon>
        <taxon>Ecdysozoa</taxon>
        <taxon>Nematoda</taxon>
        <taxon>Chromadorea</taxon>
        <taxon>Rhabditida</taxon>
        <taxon>Rhabditina</taxon>
        <taxon>Rhabditomorpha</taxon>
        <taxon>Strongyloidea</taxon>
        <taxon>Strongylidae</taxon>
        <taxon>Oesophagostomum</taxon>
    </lineage>
</organism>
<feature type="non-terminal residue" evidence="1">
    <location>
        <position position="225"/>
    </location>
</feature>
<accession>A0A0B1SFB1</accession>
<gene>
    <name evidence="1" type="ORF">OESDEN_18401</name>
</gene>